<evidence type="ECO:0000313" key="3">
    <source>
        <dbReference type="Proteomes" id="UP000809431"/>
    </source>
</evidence>
<comment type="caution">
    <text evidence="2">The sequence shown here is derived from an EMBL/GenBank/DDBJ whole genome shotgun (WGS) entry which is preliminary data.</text>
</comment>
<sequence>MANRTWTSSPRRYSGFAYLWVLMMVLVMGIYLGLVGDVWQNRLQREREQELLRVGDEIRLAIKGYTAIQGAEGTQYPKRLQDLVQDPRVPFARRFLRRAYKDPMTGEDWGYIGAPGGGFMGVYSKSAKVPLKQSNFPTQFGGFADKKTFAEWQFAWWPNSGGGRTR</sequence>
<dbReference type="RefSeq" id="WP_203539049.1">
    <property type="nucleotide sequence ID" value="NZ_JAESND010000006.1"/>
</dbReference>
<keyword evidence="3" id="KW-1185">Reference proteome</keyword>
<keyword evidence="1" id="KW-1133">Transmembrane helix</keyword>
<keyword evidence="1" id="KW-0812">Transmembrane</keyword>
<organism evidence="2 3">
    <name type="scientific">Jeongeupia naejangsanensis</name>
    <dbReference type="NCBI Taxonomy" id="613195"/>
    <lineage>
        <taxon>Bacteria</taxon>
        <taxon>Pseudomonadati</taxon>
        <taxon>Pseudomonadota</taxon>
        <taxon>Betaproteobacteria</taxon>
        <taxon>Neisseriales</taxon>
        <taxon>Chitinibacteraceae</taxon>
        <taxon>Jeongeupia</taxon>
    </lineage>
</organism>
<keyword evidence="1" id="KW-0472">Membrane</keyword>
<reference evidence="2 3" key="1">
    <citation type="submission" date="2021-01" db="EMBL/GenBank/DDBJ databases">
        <title>Draft Genome Sequence and Polyhydroxyalkanoate Biosynthetic Potential of Jeongeupia naejangsanensis Type Strain DSM 24253.</title>
        <authorList>
            <person name="Turrini P."/>
            <person name="Artuso I."/>
            <person name="Lugli G.A."/>
            <person name="Frangipani E."/>
            <person name="Ventura M."/>
            <person name="Visca P."/>
        </authorList>
    </citation>
    <scope>NUCLEOTIDE SEQUENCE [LARGE SCALE GENOMIC DNA]</scope>
    <source>
        <strain evidence="2 3">DSM 24253</strain>
    </source>
</reference>
<dbReference type="EMBL" id="JAESND010000006">
    <property type="protein sequence ID" value="MBM3116824.1"/>
    <property type="molecule type" value="Genomic_DNA"/>
</dbReference>
<proteinExistence type="predicted"/>
<feature type="transmembrane region" description="Helical" evidence="1">
    <location>
        <begin position="16"/>
        <end position="39"/>
    </location>
</feature>
<dbReference type="Proteomes" id="UP000809431">
    <property type="component" value="Unassembled WGS sequence"/>
</dbReference>
<protein>
    <submittedName>
        <fullName evidence="2">Type II secretion system protein</fullName>
    </submittedName>
</protein>
<evidence type="ECO:0000256" key="1">
    <source>
        <dbReference type="SAM" id="Phobius"/>
    </source>
</evidence>
<accession>A0ABS2BPV8</accession>
<gene>
    <name evidence="2" type="ORF">JMJ54_13390</name>
</gene>
<name>A0ABS2BPV8_9NEIS</name>
<evidence type="ECO:0000313" key="2">
    <source>
        <dbReference type="EMBL" id="MBM3116824.1"/>
    </source>
</evidence>